<gene>
    <name evidence="10" type="ORF">RU07_22150</name>
</gene>
<name>A0A0D0KJU4_AGRTU</name>
<dbReference type="GO" id="GO:0016491">
    <property type="term" value="F:oxidoreductase activity"/>
    <property type="evidence" value="ECO:0007669"/>
    <property type="project" value="UniProtKB-KW"/>
</dbReference>
<keyword evidence="3" id="KW-0001">2Fe-2S</keyword>
<evidence type="ECO:0000259" key="9">
    <source>
        <dbReference type="PROSITE" id="PS51384"/>
    </source>
</evidence>
<dbReference type="Pfam" id="PF00970">
    <property type="entry name" value="FAD_binding_6"/>
    <property type="match status" value="1"/>
</dbReference>
<dbReference type="Proteomes" id="UP000035017">
    <property type="component" value="Unassembled WGS sequence"/>
</dbReference>
<dbReference type="PANTHER" id="PTHR47354">
    <property type="entry name" value="NADH OXIDOREDUCTASE HCR"/>
    <property type="match status" value="1"/>
</dbReference>
<dbReference type="PROSITE" id="PS51384">
    <property type="entry name" value="FAD_FR"/>
    <property type="match status" value="1"/>
</dbReference>
<dbReference type="EMBL" id="JXQV01000036">
    <property type="protein sequence ID" value="KIP98337.1"/>
    <property type="molecule type" value="Genomic_DNA"/>
</dbReference>
<comment type="cofactor">
    <cofactor evidence="1">
        <name>FAD</name>
        <dbReference type="ChEBI" id="CHEBI:57692"/>
    </cofactor>
</comment>
<dbReference type="SUPFAM" id="SSF63380">
    <property type="entry name" value="Riboflavin synthase domain-like"/>
    <property type="match status" value="1"/>
</dbReference>
<evidence type="ECO:0000256" key="3">
    <source>
        <dbReference type="ARBA" id="ARBA00022714"/>
    </source>
</evidence>
<keyword evidence="2" id="KW-0285">Flavoprotein</keyword>
<accession>A0A0D0KJU4</accession>
<protein>
    <submittedName>
        <fullName evidence="10">FAD-binding oxidoreductase</fullName>
    </submittedName>
</protein>
<evidence type="ECO:0000256" key="1">
    <source>
        <dbReference type="ARBA" id="ARBA00001974"/>
    </source>
</evidence>
<dbReference type="PANTHER" id="PTHR47354:SF8">
    <property type="entry name" value="1,2-PHENYLACETYL-COA EPOXIDASE, SUBUNIT E"/>
    <property type="match status" value="1"/>
</dbReference>
<dbReference type="InterPro" id="IPR017938">
    <property type="entry name" value="Riboflavin_synthase-like_b-brl"/>
</dbReference>
<sequence length="178" mass="19757">DMLQIAGSVEIILDSPEIAAFEGAERLWRVMPEKVVLRKDALPLRWSFLQDGMSPSGLMTGDWREAASRLKVAALAKTWRRFRVERTIEESSTIRSLHLAPADDEAVIPHLAGQHLPISITDGTETIRRSYTISSAPSDGFYRLSVKREGRASTLLHKMREGDEIEALSPAGAFTIDA</sequence>
<evidence type="ECO:0000256" key="5">
    <source>
        <dbReference type="ARBA" id="ARBA00022827"/>
    </source>
</evidence>
<dbReference type="GO" id="GO:0050660">
    <property type="term" value="F:flavin adenine dinucleotide binding"/>
    <property type="evidence" value="ECO:0007669"/>
    <property type="project" value="TreeGrafter"/>
</dbReference>
<organism evidence="10 11">
    <name type="scientific">Agrobacterium tumefaciens</name>
    <dbReference type="NCBI Taxonomy" id="358"/>
    <lineage>
        <taxon>Bacteria</taxon>
        <taxon>Pseudomonadati</taxon>
        <taxon>Pseudomonadota</taxon>
        <taxon>Alphaproteobacteria</taxon>
        <taxon>Hyphomicrobiales</taxon>
        <taxon>Rhizobiaceae</taxon>
        <taxon>Rhizobium/Agrobacterium group</taxon>
        <taxon>Agrobacterium</taxon>
        <taxon>Agrobacterium tumefaciens complex</taxon>
    </lineage>
</organism>
<dbReference type="InterPro" id="IPR008333">
    <property type="entry name" value="Cbr1-like_FAD-bd_dom"/>
</dbReference>
<comment type="caution">
    <text evidence="10">The sequence shown here is derived from an EMBL/GenBank/DDBJ whole genome shotgun (WGS) entry which is preliminary data.</text>
</comment>
<dbReference type="Gene3D" id="2.40.30.10">
    <property type="entry name" value="Translation factors"/>
    <property type="match status" value="1"/>
</dbReference>
<keyword evidence="7" id="KW-0408">Iron</keyword>
<dbReference type="GO" id="GO:0046872">
    <property type="term" value="F:metal ion binding"/>
    <property type="evidence" value="ECO:0007669"/>
    <property type="project" value="UniProtKB-KW"/>
</dbReference>
<evidence type="ECO:0000256" key="6">
    <source>
        <dbReference type="ARBA" id="ARBA00023002"/>
    </source>
</evidence>
<feature type="non-terminal residue" evidence="10">
    <location>
        <position position="1"/>
    </location>
</feature>
<feature type="non-terminal residue" evidence="10">
    <location>
        <position position="178"/>
    </location>
</feature>
<evidence type="ECO:0000313" key="10">
    <source>
        <dbReference type="EMBL" id="KIP98337.1"/>
    </source>
</evidence>
<evidence type="ECO:0000256" key="8">
    <source>
        <dbReference type="ARBA" id="ARBA00023014"/>
    </source>
</evidence>
<evidence type="ECO:0000256" key="7">
    <source>
        <dbReference type="ARBA" id="ARBA00023004"/>
    </source>
</evidence>
<keyword evidence="8" id="KW-0411">Iron-sulfur</keyword>
<evidence type="ECO:0000256" key="4">
    <source>
        <dbReference type="ARBA" id="ARBA00022723"/>
    </source>
</evidence>
<keyword evidence="6" id="KW-0560">Oxidoreductase</keyword>
<keyword evidence="4" id="KW-0479">Metal-binding</keyword>
<evidence type="ECO:0000313" key="11">
    <source>
        <dbReference type="Proteomes" id="UP000035017"/>
    </source>
</evidence>
<feature type="domain" description="FAD-binding FR-type" evidence="9">
    <location>
        <begin position="77"/>
        <end position="177"/>
    </location>
</feature>
<reference evidence="10 11" key="1">
    <citation type="submission" date="2014-12" db="EMBL/GenBank/DDBJ databases">
        <title>16Stimator: statistical estimation of ribosomal gene copy numbers from draft genome assemblies.</title>
        <authorList>
            <person name="Perisin M.A."/>
            <person name="Vetter M."/>
            <person name="Gilbert J.A."/>
            <person name="Bergelson J."/>
        </authorList>
    </citation>
    <scope>NUCLEOTIDE SEQUENCE [LARGE SCALE GENOMIC DNA]</scope>
    <source>
        <strain evidence="10 11">MEJ076</strain>
    </source>
</reference>
<evidence type="ECO:0000256" key="2">
    <source>
        <dbReference type="ARBA" id="ARBA00022630"/>
    </source>
</evidence>
<proteinExistence type="predicted"/>
<dbReference type="InterPro" id="IPR050415">
    <property type="entry name" value="MRET"/>
</dbReference>
<dbReference type="AlphaFoldDB" id="A0A0D0KJU4"/>
<dbReference type="GO" id="GO:0051537">
    <property type="term" value="F:2 iron, 2 sulfur cluster binding"/>
    <property type="evidence" value="ECO:0007669"/>
    <property type="project" value="UniProtKB-KW"/>
</dbReference>
<dbReference type="InterPro" id="IPR017927">
    <property type="entry name" value="FAD-bd_FR_type"/>
</dbReference>
<keyword evidence="5" id="KW-0274">FAD</keyword>